<protein>
    <submittedName>
        <fullName evidence="2">Uncharacterized protein</fullName>
    </submittedName>
</protein>
<evidence type="ECO:0000313" key="3">
    <source>
        <dbReference type="Proteomes" id="UP000777774"/>
    </source>
</evidence>
<proteinExistence type="predicted"/>
<accession>A0ABX1JZW1</accession>
<evidence type="ECO:0000256" key="1">
    <source>
        <dbReference type="SAM" id="MobiDB-lite"/>
    </source>
</evidence>
<evidence type="ECO:0000313" key="2">
    <source>
        <dbReference type="EMBL" id="NKY38781.1"/>
    </source>
</evidence>
<dbReference type="EMBL" id="JAAXOY010000058">
    <property type="protein sequence ID" value="NKY38781.1"/>
    <property type="molecule type" value="Genomic_DNA"/>
</dbReference>
<organism evidence="2 3">
    <name type="scientific">Cellulomonas septica</name>
    <dbReference type="NCBI Taxonomy" id="285080"/>
    <lineage>
        <taxon>Bacteria</taxon>
        <taxon>Bacillati</taxon>
        <taxon>Actinomycetota</taxon>
        <taxon>Actinomycetes</taxon>
        <taxon>Micrococcales</taxon>
        <taxon>Cellulomonadaceae</taxon>
        <taxon>Cellulomonas</taxon>
    </lineage>
</organism>
<sequence>VAPAGAPSAADVDETARTEAEAADEPLEPLELTPVSPDLFEDAGDDEEPAQTTQD</sequence>
<dbReference type="Proteomes" id="UP000777774">
    <property type="component" value="Unassembled WGS sequence"/>
</dbReference>
<feature type="compositionally biased region" description="Acidic residues" evidence="1">
    <location>
        <begin position="39"/>
        <end position="49"/>
    </location>
</feature>
<feature type="region of interest" description="Disordered" evidence="1">
    <location>
        <begin position="1"/>
        <end position="55"/>
    </location>
</feature>
<gene>
    <name evidence="2" type="ORF">HGA02_04330</name>
</gene>
<reference evidence="2 3" key="1">
    <citation type="submission" date="2020-04" db="EMBL/GenBank/DDBJ databases">
        <title>MicrobeNet Type strains.</title>
        <authorList>
            <person name="Nicholson A.C."/>
        </authorList>
    </citation>
    <scope>NUCLEOTIDE SEQUENCE [LARGE SCALE GENOMIC DNA]</scope>
    <source>
        <strain evidence="2 3">ATCC BAA-787</strain>
    </source>
</reference>
<keyword evidence="3" id="KW-1185">Reference proteome</keyword>
<comment type="caution">
    <text evidence="2">The sequence shown here is derived from an EMBL/GenBank/DDBJ whole genome shotgun (WGS) entry which is preliminary data.</text>
</comment>
<feature type="non-terminal residue" evidence="2">
    <location>
        <position position="1"/>
    </location>
</feature>
<name>A0ABX1JZW1_9CELL</name>